<name>A0A812LMN7_SYMPI</name>
<accession>A0A812LMN7</accession>
<proteinExistence type="predicted"/>
<organism evidence="1 2">
    <name type="scientific">Symbiodinium pilosum</name>
    <name type="common">Dinoflagellate</name>
    <dbReference type="NCBI Taxonomy" id="2952"/>
    <lineage>
        <taxon>Eukaryota</taxon>
        <taxon>Sar</taxon>
        <taxon>Alveolata</taxon>
        <taxon>Dinophyceae</taxon>
        <taxon>Suessiales</taxon>
        <taxon>Symbiodiniaceae</taxon>
        <taxon>Symbiodinium</taxon>
    </lineage>
</organism>
<dbReference type="OrthoDB" id="10269110at2759"/>
<dbReference type="Proteomes" id="UP000649617">
    <property type="component" value="Unassembled WGS sequence"/>
</dbReference>
<evidence type="ECO:0000313" key="1">
    <source>
        <dbReference type="EMBL" id="CAE7243706.1"/>
    </source>
</evidence>
<evidence type="ECO:0000313" key="2">
    <source>
        <dbReference type="Proteomes" id="UP000649617"/>
    </source>
</evidence>
<sequence length="50" mass="5572">DCVDQTRFPKRNDGGRPGSTSWWHCTGGSLDDFIGKELPGLFDASTLWPF</sequence>
<reference evidence="1" key="1">
    <citation type="submission" date="2021-02" db="EMBL/GenBank/DDBJ databases">
        <authorList>
            <person name="Dougan E. K."/>
            <person name="Rhodes N."/>
            <person name="Thang M."/>
            <person name="Chan C."/>
        </authorList>
    </citation>
    <scope>NUCLEOTIDE SEQUENCE</scope>
</reference>
<gene>
    <name evidence="1" type="ORF">SPIL2461_LOCUS4361</name>
</gene>
<dbReference type="AlphaFoldDB" id="A0A812LMN7"/>
<keyword evidence="2" id="KW-1185">Reference proteome</keyword>
<protein>
    <submittedName>
        <fullName evidence="1">Uncharacterized protein</fullName>
    </submittedName>
</protein>
<feature type="non-terminal residue" evidence="1">
    <location>
        <position position="1"/>
    </location>
</feature>
<comment type="caution">
    <text evidence="1">The sequence shown here is derived from an EMBL/GenBank/DDBJ whole genome shotgun (WGS) entry which is preliminary data.</text>
</comment>
<dbReference type="EMBL" id="CAJNIZ010005680">
    <property type="protein sequence ID" value="CAE7243706.1"/>
    <property type="molecule type" value="Genomic_DNA"/>
</dbReference>